<dbReference type="AlphaFoldDB" id="A0A2T0W8Y1"/>
<dbReference type="Gene3D" id="3.40.50.10490">
    <property type="entry name" value="Glucose-6-phosphate isomerase like protein, domain 1"/>
    <property type="match status" value="1"/>
</dbReference>
<evidence type="ECO:0000259" key="5">
    <source>
        <dbReference type="PROSITE" id="PS51464"/>
    </source>
</evidence>
<dbReference type="InterPro" id="IPR000281">
    <property type="entry name" value="HTH_RpiR"/>
</dbReference>
<dbReference type="GO" id="GO:0003677">
    <property type="term" value="F:DNA binding"/>
    <property type="evidence" value="ECO:0007669"/>
    <property type="project" value="UniProtKB-KW"/>
</dbReference>
<keyword evidence="2 6" id="KW-0238">DNA-binding</keyword>
<dbReference type="GO" id="GO:0003700">
    <property type="term" value="F:DNA-binding transcription factor activity"/>
    <property type="evidence" value="ECO:0007669"/>
    <property type="project" value="InterPro"/>
</dbReference>
<dbReference type="InterPro" id="IPR009057">
    <property type="entry name" value="Homeodomain-like_sf"/>
</dbReference>
<reference evidence="6 7" key="1">
    <citation type="submission" date="2018-03" db="EMBL/GenBank/DDBJ databases">
        <title>Genomic Encyclopedia of Archaeal and Bacterial Type Strains, Phase II (KMG-II): from individual species to whole genera.</title>
        <authorList>
            <person name="Goeker M."/>
        </authorList>
    </citation>
    <scope>NUCLEOTIDE SEQUENCE [LARGE SCALE GENOMIC DNA]</scope>
    <source>
        <strain evidence="6 7">DSM 13175</strain>
    </source>
</reference>
<dbReference type="PROSITE" id="PS51464">
    <property type="entry name" value="SIS"/>
    <property type="match status" value="1"/>
</dbReference>
<dbReference type="Pfam" id="PF01380">
    <property type="entry name" value="SIS"/>
    <property type="match status" value="1"/>
</dbReference>
<gene>
    <name evidence="6" type="ORF">CLV38_10673</name>
</gene>
<dbReference type="OrthoDB" id="3684496at2"/>
<dbReference type="InterPro" id="IPR046348">
    <property type="entry name" value="SIS_dom_sf"/>
</dbReference>
<name>A0A2T0W8Y1_9LACT</name>
<dbReference type="SUPFAM" id="SSF46689">
    <property type="entry name" value="Homeodomain-like"/>
    <property type="match status" value="1"/>
</dbReference>
<dbReference type="PROSITE" id="PS51071">
    <property type="entry name" value="HTH_RPIR"/>
    <property type="match status" value="1"/>
</dbReference>
<evidence type="ECO:0000256" key="1">
    <source>
        <dbReference type="ARBA" id="ARBA00023015"/>
    </source>
</evidence>
<protein>
    <submittedName>
        <fullName evidence="6">DNA-binding MurR/RpiR family transcriptional regulator</fullName>
    </submittedName>
</protein>
<keyword evidence="3" id="KW-0804">Transcription</keyword>
<dbReference type="PANTHER" id="PTHR30514">
    <property type="entry name" value="GLUCOKINASE"/>
    <property type="match status" value="1"/>
</dbReference>
<dbReference type="PANTHER" id="PTHR30514:SF10">
    <property type="entry name" value="MURR_RPIR FAMILY TRANSCRIPTIONAL REGULATOR"/>
    <property type="match status" value="1"/>
</dbReference>
<dbReference type="InterPro" id="IPR001347">
    <property type="entry name" value="SIS_dom"/>
</dbReference>
<keyword evidence="1" id="KW-0805">Transcription regulation</keyword>
<evidence type="ECO:0000256" key="2">
    <source>
        <dbReference type="ARBA" id="ARBA00023125"/>
    </source>
</evidence>
<keyword evidence="7" id="KW-1185">Reference proteome</keyword>
<feature type="domain" description="SIS" evidence="5">
    <location>
        <begin position="128"/>
        <end position="268"/>
    </location>
</feature>
<evidence type="ECO:0000313" key="7">
    <source>
        <dbReference type="Proteomes" id="UP000238205"/>
    </source>
</evidence>
<organism evidence="6 7">
    <name type="scientific">Alkalibacterium olivapovliticus</name>
    <dbReference type="NCBI Taxonomy" id="99907"/>
    <lineage>
        <taxon>Bacteria</taxon>
        <taxon>Bacillati</taxon>
        <taxon>Bacillota</taxon>
        <taxon>Bacilli</taxon>
        <taxon>Lactobacillales</taxon>
        <taxon>Carnobacteriaceae</taxon>
        <taxon>Alkalibacterium</taxon>
    </lineage>
</organism>
<dbReference type="Gene3D" id="1.10.10.10">
    <property type="entry name" value="Winged helix-like DNA-binding domain superfamily/Winged helix DNA-binding domain"/>
    <property type="match status" value="1"/>
</dbReference>
<dbReference type="SUPFAM" id="SSF53697">
    <property type="entry name" value="SIS domain"/>
    <property type="match status" value="1"/>
</dbReference>
<dbReference type="EMBL" id="PVTO01000006">
    <property type="protein sequence ID" value="PRY83168.1"/>
    <property type="molecule type" value="Genomic_DNA"/>
</dbReference>
<dbReference type="InterPro" id="IPR036388">
    <property type="entry name" value="WH-like_DNA-bd_sf"/>
</dbReference>
<dbReference type="InterPro" id="IPR035472">
    <property type="entry name" value="RpiR-like_SIS"/>
</dbReference>
<dbReference type="InterPro" id="IPR047640">
    <property type="entry name" value="RpiR-like"/>
</dbReference>
<dbReference type="RefSeq" id="WP_106192095.1">
    <property type="nucleotide sequence ID" value="NZ_PVTO01000006.1"/>
</dbReference>
<comment type="caution">
    <text evidence="6">The sequence shown here is derived from an EMBL/GenBank/DDBJ whole genome shotgun (WGS) entry which is preliminary data.</text>
</comment>
<dbReference type="Pfam" id="PF01418">
    <property type="entry name" value="HTH_6"/>
    <property type="match status" value="1"/>
</dbReference>
<dbReference type="CDD" id="cd05013">
    <property type="entry name" value="SIS_RpiR"/>
    <property type="match status" value="1"/>
</dbReference>
<evidence type="ECO:0000313" key="6">
    <source>
        <dbReference type="EMBL" id="PRY83168.1"/>
    </source>
</evidence>
<sequence length="286" mass="31877">MTQSLKTKDLRTRLLTVTHSLSSKESEVARYITDNPEKIMHGTISQIGHDLGLADSTIFRFCKKLGYSGFQELKIAMAQEMSHTFNDVHEKVVKSDSELTILEKVFQSNIRTLNDTLEVINEQNFKEAVDKIVHSNRLEFFGVGGSMIIALDGYHKFIRTGLNVNAQMDSHLQLMSASQLKEGDVAVLISHTGQTNDLLDILNVVKSKKVFTISLTGFAQSALSSQSDIALHTLSEETDFRSEALASRIAQLSLLDALYVNAMLLMGERGKDSLESVRQVIQKKKD</sequence>
<dbReference type="GO" id="GO:0097367">
    <property type="term" value="F:carbohydrate derivative binding"/>
    <property type="evidence" value="ECO:0007669"/>
    <property type="project" value="InterPro"/>
</dbReference>
<proteinExistence type="predicted"/>
<dbReference type="Proteomes" id="UP000238205">
    <property type="component" value="Unassembled WGS sequence"/>
</dbReference>
<evidence type="ECO:0000259" key="4">
    <source>
        <dbReference type="PROSITE" id="PS51071"/>
    </source>
</evidence>
<accession>A0A2T0W8Y1</accession>
<dbReference type="GO" id="GO:1901135">
    <property type="term" value="P:carbohydrate derivative metabolic process"/>
    <property type="evidence" value="ECO:0007669"/>
    <property type="project" value="InterPro"/>
</dbReference>
<evidence type="ECO:0000256" key="3">
    <source>
        <dbReference type="ARBA" id="ARBA00023163"/>
    </source>
</evidence>
<feature type="domain" description="HTH rpiR-type" evidence="4">
    <location>
        <begin position="8"/>
        <end position="84"/>
    </location>
</feature>